<dbReference type="SUPFAM" id="SSF56112">
    <property type="entry name" value="Protein kinase-like (PK-like)"/>
    <property type="match status" value="1"/>
</dbReference>
<keyword evidence="6 9" id="KW-0067">ATP-binding</keyword>
<protein>
    <recommendedName>
        <fullName evidence="1">non-specific serine/threonine protein kinase</fullName>
        <ecNumber evidence="1">2.7.11.1</ecNumber>
    </recommendedName>
</protein>
<dbReference type="SMART" id="SM00220">
    <property type="entry name" value="S_TKc"/>
    <property type="match status" value="1"/>
</dbReference>
<feature type="region of interest" description="Disordered" evidence="10">
    <location>
        <begin position="1023"/>
        <end position="1044"/>
    </location>
</feature>
<dbReference type="CDD" id="cd14002">
    <property type="entry name" value="STKc_STK36"/>
    <property type="match status" value="1"/>
</dbReference>
<gene>
    <name evidence="12" type="ORF">CSSPTR1EN2_LOCUS9871</name>
</gene>
<feature type="binding site" evidence="9">
    <location>
        <position position="39"/>
    </location>
    <ligand>
        <name>ATP</name>
        <dbReference type="ChEBI" id="CHEBI:30616"/>
    </ligand>
</feature>
<dbReference type="SUPFAM" id="SSF48371">
    <property type="entry name" value="ARM repeat"/>
    <property type="match status" value="1"/>
</dbReference>
<dbReference type="EC" id="2.7.11.1" evidence="1"/>
<evidence type="ECO:0000256" key="10">
    <source>
        <dbReference type="SAM" id="MobiDB-lite"/>
    </source>
</evidence>
<dbReference type="Gene3D" id="1.25.10.10">
    <property type="entry name" value="Leucine-rich Repeat Variant"/>
    <property type="match status" value="1"/>
</dbReference>
<dbReference type="PANTHER" id="PTHR22983:SF6">
    <property type="entry name" value="SERINE_THREONINE-PROTEIN KINASE 36"/>
    <property type="match status" value="1"/>
</dbReference>
<evidence type="ECO:0000256" key="8">
    <source>
        <dbReference type="ARBA" id="ARBA00048679"/>
    </source>
</evidence>
<proteinExistence type="predicted"/>
<dbReference type="PROSITE" id="PS00108">
    <property type="entry name" value="PROTEIN_KINASE_ST"/>
    <property type="match status" value="1"/>
</dbReference>
<dbReference type="EMBL" id="OZ019909">
    <property type="protein sequence ID" value="CAK9209582.1"/>
    <property type="molecule type" value="Genomic_DNA"/>
</dbReference>
<evidence type="ECO:0000256" key="2">
    <source>
        <dbReference type="ARBA" id="ARBA00022527"/>
    </source>
</evidence>
<comment type="catalytic activity">
    <reaction evidence="7">
        <text>L-threonyl-[protein] + ATP = O-phospho-L-threonyl-[protein] + ADP + H(+)</text>
        <dbReference type="Rhea" id="RHEA:46608"/>
        <dbReference type="Rhea" id="RHEA-COMP:11060"/>
        <dbReference type="Rhea" id="RHEA-COMP:11605"/>
        <dbReference type="ChEBI" id="CHEBI:15378"/>
        <dbReference type="ChEBI" id="CHEBI:30013"/>
        <dbReference type="ChEBI" id="CHEBI:30616"/>
        <dbReference type="ChEBI" id="CHEBI:61977"/>
        <dbReference type="ChEBI" id="CHEBI:456216"/>
        <dbReference type="EC" id="2.7.11.1"/>
    </reaction>
</comment>
<evidence type="ECO:0000256" key="4">
    <source>
        <dbReference type="ARBA" id="ARBA00022741"/>
    </source>
</evidence>
<sequence length="1371" mass="146519">MGVENYHVIELVGEGSFGKVYKGRRKYTGQTVAMKFILKHGKSDKDIDNLRQEIEILRQLKHENIIEMLDAFESPQEFCVVTEFAQGELFEILEDDKSLPEAQVQAIAKQLVKALHYLHSHRIIHRDMKPQNILIGAGGIVKLCDFGFARAMSCNTMVLRSIKGTPLYMAPELVREQPYNHTADLWSLGVILYELYVGQPPFYTNSVYTLIRHIVKDPVKYPDSISPNFKSFLKGLLNKVSQNRLTWPGLLEHPFVRETSEELAARDARAATAAARGCDAAWRGEVNITLSSPLPTPPAVGRGRAREVIESPASTDRPAASIPRVPNGNHQQQQNPAAAPVPPTTGSEATSTLDKIESTSRTVKGAQAIGQDRGALAHILHPFRNLHAKGTAALARQAHVAASQALRVLSNLLAGNAIQQMVAVEDVIPTVVVLLRTTLSAPNAQHVHLLIKGLGVLRKLIDVGAGKMDSSFLHHSVALLRLYPQAVAYSHDSSGRVVYESTACAAVLLTRVASGLAALVAPGGEGPESVGGAATVEGQTMAQIIGQARTLGTADHLCSCLGTTGANLLSGACTSAPVAGEAFKALWALISGLQLATGKVEQRQGFPLAVLQGYAETWVDDKKGDDEGCRVDEGSSKVAELVTDYVAKSRGVQIAGCYSLLHGSDTALSATMQVLLRCCILSPLVCDVLAGIPTQEPASPNNPISGGGDGTAVGAIFKVLSIQGAPGAPTANGEEDAETRNTTGSTRDLITQACLTLSTISQGLAMQGRRGASCMLTSSQPKQHARLAALAQQSLDSVPPLAPSRSAAAMLALSSILALEHGLEPTGGGSSWAAETALSLLPSLMSLRGFLKIVPAHSQKGASHPTLDQTGYGTNAGMLTSWHGGRDGCVGLLEARLRWGGLSSIEQGCSAGFPLLLVTLLAGGLKGAEDGTEPGGLGDDVIGLSPVGVTWAVSAIFHTLSGGGYRDVLFRREPMSTLLSLMNRVHLSHLHFWEGSGGGRDGLRAVVDSVVSVLEFPFMQAQTSPGSPSASPAVSAALVPGRSSPSGKVTNGELAKALTANMHRYWQILQELHAAAPLVRCLELLDMEDVGRPVALIARMVQSSRILASEVVTEGFFGAALMRKLLDPASPREVIRDVLMTISNLSRMSKDFYEPIGQADIWLALKACLHHADPSIRSKACSALGNMCRHTPFFYDALIKHDIINLLIDRCMDPDRHTRKFACFGVGNAAYHNDHLYDQLQRCIPHLTNLLLGDEEDKTKANAAGALSNLVRNSSRLCDDIISKGAMQALCQVIAECASAPSSEQREASSESPLKIALFSLGNMCIHAPCRHHLRSPELFKVLMKLKKSNDPTIVKYITRITNKFPDAVNH</sequence>
<dbReference type="PANTHER" id="PTHR22983">
    <property type="entry name" value="PROTEIN KINASE RELATED"/>
    <property type="match status" value="1"/>
</dbReference>
<dbReference type="InterPro" id="IPR016024">
    <property type="entry name" value="ARM-type_fold"/>
</dbReference>
<reference evidence="12" key="1">
    <citation type="submission" date="2024-02" db="EMBL/GenBank/DDBJ databases">
        <authorList>
            <consortium name="ELIXIR-Norway"/>
            <consortium name="Elixir Norway"/>
        </authorList>
    </citation>
    <scope>NUCLEOTIDE SEQUENCE</scope>
</reference>
<dbReference type="InterPro" id="IPR000225">
    <property type="entry name" value="Armadillo"/>
</dbReference>
<evidence type="ECO:0000256" key="7">
    <source>
        <dbReference type="ARBA" id="ARBA00047899"/>
    </source>
</evidence>
<name>A0ABP0U0A4_9BRYO</name>
<dbReference type="SMART" id="SM00185">
    <property type="entry name" value="ARM"/>
    <property type="match status" value="4"/>
</dbReference>
<keyword evidence="2" id="KW-0723">Serine/threonine-protein kinase</keyword>
<evidence type="ECO:0000313" key="13">
    <source>
        <dbReference type="Proteomes" id="UP001497512"/>
    </source>
</evidence>
<dbReference type="Pfam" id="PF00514">
    <property type="entry name" value="Arm"/>
    <property type="match status" value="1"/>
</dbReference>
<feature type="compositionally biased region" description="Polar residues" evidence="10">
    <location>
        <begin position="344"/>
        <end position="353"/>
    </location>
</feature>
<comment type="catalytic activity">
    <reaction evidence="8">
        <text>L-seryl-[protein] + ATP = O-phospho-L-seryl-[protein] + ADP + H(+)</text>
        <dbReference type="Rhea" id="RHEA:17989"/>
        <dbReference type="Rhea" id="RHEA-COMP:9863"/>
        <dbReference type="Rhea" id="RHEA-COMP:11604"/>
        <dbReference type="ChEBI" id="CHEBI:15378"/>
        <dbReference type="ChEBI" id="CHEBI:29999"/>
        <dbReference type="ChEBI" id="CHEBI:30616"/>
        <dbReference type="ChEBI" id="CHEBI:83421"/>
        <dbReference type="ChEBI" id="CHEBI:456216"/>
        <dbReference type="EC" id="2.7.11.1"/>
    </reaction>
</comment>
<dbReference type="InterPro" id="IPR011989">
    <property type="entry name" value="ARM-like"/>
</dbReference>
<evidence type="ECO:0000256" key="5">
    <source>
        <dbReference type="ARBA" id="ARBA00022777"/>
    </source>
</evidence>
<dbReference type="InterPro" id="IPR008271">
    <property type="entry name" value="Ser/Thr_kinase_AS"/>
</dbReference>
<dbReference type="InterPro" id="IPR011009">
    <property type="entry name" value="Kinase-like_dom_sf"/>
</dbReference>
<feature type="compositionally biased region" description="Low complexity" evidence="10">
    <location>
        <begin position="326"/>
        <end position="338"/>
    </location>
</feature>
<dbReference type="PROSITE" id="PS50011">
    <property type="entry name" value="PROTEIN_KINASE_DOM"/>
    <property type="match status" value="1"/>
</dbReference>
<evidence type="ECO:0000256" key="1">
    <source>
        <dbReference type="ARBA" id="ARBA00012513"/>
    </source>
</evidence>
<keyword evidence="5" id="KW-0418">Kinase</keyword>
<keyword evidence="3" id="KW-0808">Transferase</keyword>
<accession>A0ABP0U0A4</accession>
<organism evidence="12 13">
    <name type="scientific">Sphagnum troendelagicum</name>
    <dbReference type="NCBI Taxonomy" id="128251"/>
    <lineage>
        <taxon>Eukaryota</taxon>
        <taxon>Viridiplantae</taxon>
        <taxon>Streptophyta</taxon>
        <taxon>Embryophyta</taxon>
        <taxon>Bryophyta</taxon>
        <taxon>Sphagnophytina</taxon>
        <taxon>Sphagnopsida</taxon>
        <taxon>Sphagnales</taxon>
        <taxon>Sphagnaceae</taxon>
        <taxon>Sphagnum</taxon>
    </lineage>
</organism>
<feature type="region of interest" description="Disordered" evidence="10">
    <location>
        <begin position="291"/>
        <end position="365"/>
    </location>
</feature>
<keyword evidence="4 9" id="KW-0547">Nucleotide-binding</keyword>
<evidence type="ECO:0000313" key="12">
    <source>
        <dbReference type="EMBL" id="CAK9209582.1"/>
    </source>
</evidence>
<dbReference type="PROSITE" id="PS00107">
    <property type="entry name" value="PROTEIN_KINASE_ATP"/>
    <property type="match status" value="1"/>
</dbReference>
<evidence type="ECO:0000256" key="9">
    <source>
        <dbReference type="PROSITE-ProRule" id="PRU10141"/>
    </source>
</evidence>
<feature type="compositionally biased region" description="Low complexity" evidence="10">
    <location>
        <begin position="1024"/>
        <end position="1041"/>
    </location>
</feature>
<dbReference type="Gene3D" id="1.10.510.10">
    <property type="entry name" value="Transferase(Phosphotransferase) domain 1"/>
    <property type="match status" value="1"/>
</dbReference>
<dbReference type="Pfam" id="PF00069">
    <property type="entry name" value="Pkinase"/>
    <property type="match status" value="1"/>
</dbReference>
<dbReference type="InterPro" id="IPR017441">
    <property type="entry name" value="Protein_kinase_ATP_BS"/>
</dbReference>
<feature type="domain" description="Protein kinase" evidence="11">
    <location>
        <begin position="6"/>
        <end position="256"/>
    </location>
</feature>
<keyword evidence="13" id="KW-1185">Reference proteome</keyword>
<evidence type="ECO:0000259" key="11">
    <source>
        <dbReference type="PROSITE" id="PS50011"/>
    </source>
</evidence>
<dbReference type="Proteomes" id="UP001497512">
    <property type="component" value="Chromosome 17"/>
</dbReference>
<evidence type="ECO:0000256" key="3">
    <source>
        <dbReference type="ARBA" id="ARBA00022679"/>
    </source>
</evidence>
<evidence type="ECO:0000256" key="6">
    <source>
        <dbReference type="ARBA" id="ARBA00022840"/>
    </source>
</evidence>
<dbReference type="InterPro" id="IPR000719">
    <property type="entry name" value="Prot_kinase_dom"/>
</dbReference>